<dbReference type="GO" id="GO:0051539">
    <property type="term" value="F:4 iron, 4 sulfur cluster binding"/>
    <property type="evidence" value="ECO:0007669"/>
    <property type="project" value="UniProtKB-KW"/>
</dbReference>
<dbReference type="Pfam" id="PF12831">
    <property type="entry name" value="FAD_oxidored"/>
    <property type="match status" value="1"/>
</dbReference>
<evidence type="ECO:0000256" key="2">
    <source>
        <dbReference type="ARBA" id="ARBA00022723"/>
    </source>
</evidence>
<dbReference type="SUPFAM" id="SSF51905">
    <property type="entry name" value="FAD/NAD(P)-binding domain"/>
    <property type="match status" value="1"/>
</dbReference>
<protein>
    <submittedName>
        <fullName evidence="6">FAD-dependent oxidoreductase</fullName>
    </submittedName>
</protein>
<sequence>MVETVSADVAVIGAGPAGVCAALAAARGGAAVVLAGNRPVIGGNSSSEIRVWTRGASGGGSLYSEEMGILGELKLRNLCMNPEANVVFWDETLLDAVLAEPRITLFLNTHITGTSLGPDRLIESVRGFQMGSEKEFIFTAKYFIDATGDGSIGAQAGVPFTMGREGRDTYGEADAPEQGDSRTLGSTIFFMTKRTDRPVVFHPPEYVHGLEKIGEIISRGGRLVNETLTGCDYWWFEFGGTEHTIADSQDIALELKRIALGVWNYIKNSGQFDADTLTLEWVGSIPGKRESRRFTGAYVLKQQDVVSRREFEDTVAYGGWYMDFHPAGGVYTDEDNCVQLPVFIYNIPLRSLYNPDFPNLYFAGRDISVSHAVFSSSRIMNTCALTGHAAGQAAAYSAVNNLPPAGMRVPQIREVQDLLISGDLEVPGQKRSAVTNLAGTAAVTVSSVFEDFGSLPEQGGKDLALTAEWFLVLTKKAGARDCAVLAVSQKPVPVRCTISKQPVPSRLAADPLAEPTVLEIPAGENWVTVSFPQSYSDYEGFVVVSGEAASGVSLKTTDIQTTGFLAGLKWSADYRYPKIRADISGVYGAENLGDGATRPYTMPRSWLSGAEKEPSVTFEWDSPKEIKEVRLFFNPDLSRELPSSITCSLDENHIFTPRTGMPPELVKGYRVEIRSGGAWKTAAEVRDNWRRLSVCRFAEVTSGDALRVIVESTYGSPRAEVFEIEIY</sequence>
<keyword evidence="5" id="KW-0411">Iron-sulfur</keyword>
<accession>A0A7T8BAP9</accession>
<dbReference type="RefSeq" id="WP_215626924.1">
    <property type="nucleotide sequence ID" value="NZ_CP067089.2"/>
</dbReference>
<dbReference type="PANTHER" id="PTHR43498:SF1">
    <property type="entry name" value="COB--COM HETERODISULFIDE REDUCTASE IRON-SULFUR SUBUNIT A"/>
    <property type="match status" value="1"/>
</dbReference>
<name>A0A7T8BAP9_9SPIR</name>
<keyword evidence="1" id="KW-0004">4Fe-4S</keyword>
<organism evidence="6 7">
    <name type="scientific">Breznakiella homolactica</name>
    <dbReference type="NCBI Taxonomy" id="2798577"/>
    <lineage>
        <taxon>Bacteria</taxon>
        <taxon>Pseudomonadati</taxon>
        <taxon>Spirochaetota</taxon>
        <taxon>Spirochaetia</taxon>
        <taxon>Spirochaetales</taxon>
        <taxon>Breznakiellaceae</taxon>
        <taxon>Breznakiella</taxon>
    </lineage>
</organism>
<dbReference type="PANTHER" id="PTHR43498">
    <property type="entry name" value="FERREDOXIN:COB-COM HETERODISULFIDE REDUCTASE SUBUNIT A"/>
    <property type="match status" value="1"/>
</dbReference>
<dbReference type="PRINTS" id="PR00368">
    <property type="entry name" value="FADPNR"/>
</dbReference>
<dbReference type="EMBL" id="CP067089">
    <property type="protein sequence ID" value="QQO09621.1"/>
    <property type="molecule type" value="Genomic_DNA"/>
</dbReference>
<dbReference type="AlphaFoldDB" id="A0A7T8BAP9"/>
<gene>
    <name evidence="6" type="ORF">JFL75_01505</name>
</gene>
<evidence type="ECO:0000256" key="1">
    <source>
        <dbReference type="ARBA" id="ARBA00022485"/>
    </source>
</evidence>
<dbReference type="GO" id="GO:0016491">
    <property type="term" value="F:oxidoreductase activity"/>
    <property type="evidence" value="ECO:0007669"/>
    <property type="project" value="UniProtKB-KW"/>
</dbReference>
<evidence type="ECO:0000256" key="3">
    <source>
        <dbReference type="ARBA" id="ARBA00023002"/>
    </source>
</evidence>
<dbReference type="InterPro" id="IPR036188">
    <property type="entry name" value="FAD/NAD-bd_sf"/>
</dbReference>
<dbReference type="InterPro" id="IPR039650">
    <property type="entry name" value="HdrA-like"/>
</dbReference>
<evidence type="ECO:0000313" key="6">
    <source>
        <dbReference type="EMBL" id="QQO09621.1"/>
    </source>
</evidence>
<reference evidence="6" key="1">
    <citation type="submission" date="2021-01" db="EMBL/GenBank/DDBJ databases">
        <title>Description of Breznakiella homolactica.</title>
        <authorList>
            <person name="Song Y."/>
            <person name="Brune A."/>
        </authorList>
    </citation>
    <scope>NUCLEOTIDE SEQUENCE</scope>
    <source>
        <strain evidence="6">RmG30</strain>
    </source>
</reference>
<evidence type="ECO:0000256" key="5">
    <source>
        <dbReference type="ARBA" id="ARBA00023014"/>
    </source>
</evidence>
<evidence type="ECO:0000256" key="4">
    <source>
        <dbReference type="ARBA" id="ARBA00023004"/>
    </source>
</evidence>
<proteinExistence type="predicted"/>
<dbReference type="GO" id="GO:0046872">
    <property type="term" value="F:metal ion binding"/>
    <property type="evidence" value="ECO:0007669"/>
    <property type="project" value="UniProtKB-KW"/>
</dbReference>
<keyword evidence="3" id="KW-0560">Oxidoreductase</keyword>
<dbReference type="Proteomes" id="UP000595917">
    <property type="component" value="Chromosome"/>
</dbReference>
<keyword evidence="4" id="KW-0408">Iron</keyword>
<dbReference type="KEGG" id="bhc:JFL75_01505"/>
<keyword evidence="7" id="KW-1185">Reference proteome</keyword>
<keyword evidence="2" id="KW-0479">Metal-binding</keyword>
<dbReference type="Gene3D" id="3.50.50.60">
    <property type="entry name" value="FAD/NAD(P)-binding domain"/>
    <property type="match status" value="1"/>
</dbReference>
<evidence type="ECO:0000313" key="7">
    <source>
        <dbReference type="Proteomes" id="UP000595917"/>
    </source>
</evidence>